<dbReference type="Proteomes" id="UP001062846">
    <property type="component" value="Chromosome 4"/>
</dbReference>
<organism evidence="1 2">
    <name type="scientific">Rhododendron molle</name>
    <name type="common">Chinese azalea</name>
    <name type="synonym">Azalea mollis</name>
    <dbReference type="NCBI Taxonomy" id="49168"/>
    <lineage>
        <taxon>Eukaryota</taxon>
        <taxon>Viridiplantae</taxon>
        <taxon>Streptophyta</taxon>
        <taxon>Embryophyta</taxon>
        <taxon>Tracheophyta</taxon>
        <taxon>Spermatophyta</taxon>
        <taxon>Magnoliopsida</taxon>
        <taxon>eudicotyledons</taxon>
        <taxon>Gunneridae</taxon>
        <taxon>Pentapetalae</taxon>
        <taxon>asterids</taxon>
        <taxon>Ericales</taxon>
        <taxon>Ericaceae</taxon>
        <taxon>Ericoideae</taxon>
        <taxon>Rhodoreae</taxon>
        <taxon>Rhododendron</taxon>
    </lineage>
</organism>
<protein>
    <submittedName>
        <fullName evidence="1">Uncharacterized protein</fullName>
    </submittedName>
</protein>
<keyword evidence="2" id="KW-1185">Reference proteome</keyword>
<gene>
    <name evidence="1" type="ORF">RHMOL_Rhmol04G0252700</name>
</gene>
<sequence>MHATEFNENGTRPNKTSHVVEIDGMDPRIREHIIDRIIDMADPSRSTVRPPSYNTEHRGRPVGKDEQSTHRIPSFLEASTSRSRTATSRVRGRGRRGRVRGFRFHPFLIATFSDYLRLISVIFLTQLMCLVMVIMDSGR</sequence>
<reference evidence="1" key="1">
    <citation type="submission" date="2022-02" db="EMBL/GenBank/DDBJ databases">
        <title>Plant Genome Project.</title>
        <authorList>
            <person name="Zhang R.-G."/>
        </authorList>
    </citation>
    <scope>NUCLEOTIDE SEQUENCE</scope>
    <source>
        <strain evidence="1">AT1</strain>
    </source>
</reference>
<evidence type="ECO:0000313" key="1">
    <source>
        <dbReference type="EMBL" id="KAI8560404.1"/>
    </source>
</evidence>
<dbReference type="EMBL" id="CM046391">
    <property type="protein sequence ID" value="KAI8560404.1"/>
    <property type="molecule type" value="Genomic_DNA"/>
</dbReference>
<evidence type="ECO:0000313" key="2">
    <source>
        <dbReference type="Proteomes" id="UP001062846"/>
    </source>
</evidence>
<accession>A0ACC0P5I1</accession>
<comment type="caution">
    <text evidence="1">The sequence shown here is derived from an EMBL/GenBank/DDBJ whole genome shotgun (WGS) entry which is preliminary data.</text>
</comment>
<name>A0ACC0P5I1_RHOML</name>
<proteinExistence type="predicted"/>